<reference evidence="1 2" key="1">
    <citation type="submission" date="2023-03" db="EMBL/GenBank/DDBJ databases">
        <title>Bacillus Genome Sequencing.</title>
        <authorList>
            <person name="Dunlap C."/>
        </authorList>
    </citation>
    <scope>NUCLEOTIDE SEQUENCE [LARGE SCALE GENOMIC DNA]</scope>
    <source>
        <strain evidence="1 2">BD-525</strain>
    </source>
</reference>
<dbReference type="Proteomes" id="UP001344632">
    <property type="component" value="Unassembled WGS sequence"/>
</dbReference>
<evidence type="ECO:0000313" key="2">
    <source>
        <dbReference type="Proteomes" id="UP001344632"/>
    </source>
</evidence>
<accession>A0ABU6GWV5</accession>
<protein>
    <submittedName>
        <fullName evidence="1">Uncharacterized protein</fullName>
    </submittedName>
</protein>
<dbReference type="EMBL" id="JARLKZ010000034">
    <property type="protein sequence ID" value="MEC0244164.1"/>
    <property type="molecule type" value="Genomic_DNA"/>
</dbReference>
<keyword evidence="2" id="KW-1185">Reference proteome</keyword>
<proteinExistence type="predicted"/>
<name>A0ABU6GWV5_9BACL</name>
<evidence type="ECO:0000313" key="1">
    <source>
        <dbReference type="EMBL" id="MEC0244164.1"/>
    </source>
</evidence>
<gene>
    <name evidence="1" type="ORF">P4H66_30585</name>
</gene>
<sequence>MDELEFYEQCIKDISESRKLDLLDAAEFLKEALVFEKENIMKLVSIRKQYLSPQDGRLVHSIGSYFPQFKDDELITLTTMVIEISKASCFYHQIKSFEKYHPTQPLFQEHPELLEKLRKKSGGSPDLELIRLDAVKYNPFPNMPKYRTCKYKESYLFLDSYLNAMIPFYLIQKYGTENLYIRLDPYHISKTPPPMILEEEFIQPPNPYWIERLLIHPNQHEGTELFLPKYTIEDIAGDDWKLKQWWEYHTKGIRKLQIVANMKNEGETRHFSMSLEELSEESIEDGMLIGRMIHLDAIDSYDTPFDQVKLNHLDLAVNIYMESSIQERLDSTLAKGKRITDATLRTHLIRADDIMLSDLLEIAQTFFHSKTMVNEWIDTQFQFSKKENE</sequence>
<dbReference type="RefSeq" id="WP_326091799.1">
    <property type="nucleotide sequence ID" value="NZ_JARLKZ010000034.1"/>
</dbReference>
<organism evidence="1 2">
    <name type="scientific">Paenibacillus dokdonensis</name>
    <dbReference type="NCBI Taxonomy" id="2567944"/>
    <lineage>
        <taxon>Bacteria</taxon>
        <taxon>Bacillati</taxon>
        <taxon>Bacillota</taxon>
        <taxon>Bacilli</taxon>
        <taxon>Bacillales</taxon>
        <taxon>Paenibacillaceae</taxon>
        <taxon>Paenibacillus</taxon>
    </lineage>
</organism>
<comment type="caution">
    <text evidence="1">The sequence shown here is derived from an EMBL/GenBank/DDBJ whole genome shotgun (WGS) entry which is preliminary data.</text>
</comment>